<dbReference type="Pfam" id="PF04734">
    <property type="entry name" value="Ceramidase_alk"/>
    <property type="match status" value="1"/>
</dbReference>
<dbReference type="InterPro" id="IPR031329">
    <property type="entry name" value="NEUT/ALK_ceramidase_N"/>
</dbReference>
<keyword evidence="3" id="KW-1185">Reference proteome</keyword>
<dbReference type="EMBL" id="JACWZY010000028">
    <property type="protein sequence ID" value="MBD2704098.1"/>
    <property type="molecule type" value="Genomic_DNA"/>
</dbReference>
<protein>
    <submittedName>
        <fullName evidence="2">Neutral/alkaline non-lysosomal ceramidase N-terminal domain-containing protein</fullName>
    </submittedName>
</protein>
<accession>A0A927ASM5</accession>
<sequence>MKLLHSLSFIIWLCLTPVLTKADINVAGWKAGVSRVIITPKQPIWMAGFAVRTHPADGTLHDLWAKALALEDETGKQAVFVTTDLLGFPKKLSDRIRDRLKTSFGLSKAQIILNSSHTHSGPVLSDALLDIYPIDAEQLAKVEQYTATLENQIVTLVGDALRSKEPVTLSAQQGVTRFQVNRRNNNATLLHRLPELQGPNDYAVPVIKVEKANGTLKAVLFGYSCHPTVLDIYRWSGDYVGFAQLELEKAHPDVTALFFQCAGADQNALPRHTIPLAQQYGRELASAVERVLAEPMRTLSPQLSTAYSEVDLAFAKSPTETDLLAVTKSDVPYYKRWAERMLAKLRQGESFMTSYAYPVQVWQLGNQPIISLGGEVVVEYSIKLKQIFGPDTFIAGYSNDVMGYIPSTTVLREGGYEGDTAQMVYGLPGVWASTIETTILNEVVKVARQAGVKTP</sequence>
<gene>
    <name evidence="2" type="ORF">IC229_25860</name>
</gene>
<evidence type="ECO:0000313" key="2">
    <source>
        <dbReference type="EMBL" id="MBD2704098.1"/>
    </source>
</evidence>
<name>A0A927ASM5_9BACT</name>
<proteinExistence type="predicted"/>
<organism evidence="2 3">
    <name type="scientific">Spirosoma profusum</name>
    <dbReference type="NCBI Taxonomy" id="2771354"/>
    <lineage>
        <taxon>Bacteria</taxon>
        <taxon>Pseudomonadati</taxon>
        <taxon>Bacteroidota</taxon>
        <taxon>Cytophagia</taxon>
        <taxon>Cytophagales</taxon>
        <taxon>Cytophagaceae</taxon>
        <taxon>Spirosoma</taxon>
    </lineage>
</organism>
<dbReference type="RefSeq" id="WP_190890391.1">
    <property type="nucleotide sequence ID" value="NZ_JACWZY010000028.1"/>
</dbReference>
<dbReference type="Proteomes" id="UP000598820">
    <property type="component" value="Unassembled WGS sequence"/>
</dbReference>
<comment type="caution">
    <text evidence="2">The sequence shown here is derived from an EMBL/GenBank/DDBJ whole genome shotgun (WGS) entry which is preliminary data.</text>
</comment>
<evidence type="ECO:0000259" key="1">
    <source>
        <dbReference type="Pfam" id="PF04734"/>
    </source>
</evidence>
<evidence type="ECO:0000313" key="3">
    <source>
        <dbReference type="Proteomes" id="UP000598820"/>
    </source>
</evidence>
<feature type="domain" description="Neutral/alkaline non-lysosomal ceramidase N-terminal" evidence="1">
    <location>
        <begin position="32"/>
        <end position="253"/>
    </location>
</feature>
<dbReference type="AlphaFoldDB" id="A0A927ASM5"/>
<reference evidence="2" key="1">
    <citation type="submission" date="2020-09" db="EMBL/GenBank/DDBJ databases">
        <authorList>
            <person name="Kim M.K."/>
        </authorList>
    </citation>
    <scope>NUCLEOTIDE SEQUENCE</scope>
    <source>
        <strain evidence="2">BT702</strain>
    </source>
</reference>